<dbReference type="GO" id="GO:0034085">
    <property type="term" value="P:establishment of sister chromatid cohesion"/>
    <property type="evidence" value="ECO:0007669"/>
    <property type="project" value="TreeGrafter"/>
</dbReference>
<keyword evidence="5" id="KW-0547">Nucleotide-binding</keyword>
<evidence type="ECO:0000256" key="13">
    <source>
        <dbReference type="ARBA" id="ARBA00044969"/>
    </source>
</evidence>
<comment type="subcellular location">
    <subcellularLocation>
        <location evidence="2">Nucleus</location>
    </subcellularLocation>
</comment>
<dbReference type="GO" id="GO:0003677">
    <property type="term" value="F:DNA binding"/>
    <property type="evidence" value="ECO:0007669"/>
    <property type="project" value="InterPro"/>
</dbReference>
<comment type="cofactor">
    <cofactor evidence="1">
        <name>[4Fe-4S] cluster</name>
        <dbReference type="ChEBI" id="CHEBI:49883"/>
    </cofactor>
</comment>
<dbReference type="InterPro" id="IPR045028">
    <property type="entry name" value="DinG/Rad3-like"/>
</dbReference>
<dbReference type="NCBIfam" id="TIGR00604">
    <property type="entry name" value="rad3"/>
    <property type="match status" value="1"/>
</dbReference>
<organism evidence="17 18">
    <name type="scientific">Brachionus plicatilis</name>
    <name type="common">Marine rotifer</name>
    <name type="synonym">Brachionus muelleri</name>
    <dbReference type="NCBI Taxonomy" id="10195"/>
    <lineage>
        <taxon>Eukaryota</taxon>
        <taxon>Metazoa</taxon>
        <taxon>Spiralia</taxon>
        <taxon>Gnathifera</taxon>
        <taxon>Rotifera</taxon>
        <taxon>Eurotatoria</taxon>
        <taxon>Monogononta</taxon>
        <taxon>Pseudotrocha</taxon>
        <taxon>Ploima</taxon>
        <taxon>Brachionidae</taxon>
        <taxon>Brachionus</taxon>
    </lineage>
</organism>
<dbReference type="GO" id="GO:0046872">
    <property type="term" value="F:metal ion binding"/>
    <property type="evidence" value="ECO:0007669"/>
    <property type="project" value="UniProtKB-KW"/>
</dbReference>
<dbReference type="SMART" id="SM00491">
    <property type="entry name" value="HELICc2"/>
    <property type="match status" value="1"/>
</dbReference>
<keyword evidence="9" id="KW-0408">Iron</keyword>
<feature type="domain" description="Helicase ATP-binding" evidence="16">
    <location>
        <begin position="13"/>
        <end position="421"/>
    </location>
</feature>
<evidence type="ECO:0000313" key="18">
    <source>
        <dbReference type="Proteomes" id="UP000276133"/>
    </source>
</evidence>
<evidence type="ECO:0000256" key="7">
    <source>
        <dbReference type="ARBA" id="ARBA00022806"/>
    </source>
</evidence>
<dbReference type="OrthoDB" id="267079at2759"/>
<dbReference type="InterPro" id="IPR010614">
    <property type="entry name" value="RAD3-like_helicase_DEAD"/>
</dbReference>
<evidence type="ECO:0000256" key="12">
    <source>
        <dbReference type="ARBA" id="ARBA00023242"/>
    </source>
</evidence>
<comment type="catalytic activity">
    <reaction evidence="14">
        <text>ATP + H2O = ADP + phosphate + H(+)</text>
        <dbReference type="Rhea" id="RHEA:13065"/>
        <dbReference type="ChEBI" id="CHEBI:15377"/>
        <dbReference type="ChEBI" id="CHEBI:15378"/>
        <dbReference type="ChEBI" id="CHEBI:30616"/>
        <dbReference type="ChEBI" id="CHEBI:43474"/>
        <dbReference type="ChEBI" id="CHEBI:456216"/>
        <dbReference type="EC" id="5.6.2.3"/>
    </reaction>
</comment>
<dbReference type="GO" id="GO:0016887">
    <property type="term" value="F:ATP hydrolysis activity"/>
    <property type="evidence" value="ECO:0007669"/>
    <property type="project" value="RHEA"/>
</dbReference>
<dbReference type="Gene3D" id="3.40.50.300">
    <property type="entry name" value="P-loop containing nucleotide triphosphate hydrolases"/>
    <property type="match status" value="3"/>
</dbReference>
<evidence type="ECO:0000256" key="14">
    <source>
        <dbReference type="ARBA" id="ARBA00048954"/>
    </source>
</evidence>
<accession>A0A3M7QEH5</accession>
<dbReference type="InterPro" id="IPR027417">
    <property type="entry name" value="P-loop_NTPase"/>
</dbReference>
<dbReference type="InterPro" id="IPR006554">
    <property type="entry name" value="Helicase-like_DEXD_c2"/>
</dbReference>
<dbReference type="Pfam" id="PF13307">
    <property type="entry name" value="Helicase_C_2"/>
    <property type="match status" value="1"/>
</dbReference>
<dbReference type="AlphaFoldDB" id="A0A3M7QEH5"/>
<dbReference type="InterPro" id="IPR014013">
    <property type="entry name" value="Helic_SF1/SF2_ATP-bd_DinG/Rad3"/>
</dbReference>
<keyword evidence="11" id="KW-0413">Isomerase</keyword>
<keyword evidence="6 17" id="KW-0378">Hydrolase</keyword>
<dbReference type="GO" id="GO:0051536">
    <property type="term" value="F:iron-sulfur cluster binding"/>
    <property type="evidence" value="ECO:0007669"/>
    <property type="project" value="UniProtKB-KW"/>
</dbReference>
<dbReference type="SMART" id="SM00488">
    <property type="entry name" value="DEXDc2"/>
    <property type="match status" value="1"/>
</dbReference>
<keyword evidence="10" id="KW-0411">Iron-sulfur</keyword>
<evidence type="ECO:0000313" key="17">
    <source>
        <dbReference type="EMBL" id="RNA09673.1"/>
    </source>
</evidence>
<evidence type="ECO:0000256" key="9">
    <source>
        <dbReference type="ARBA" id="ARBA00023004"/>
    </source>
</evidence>
<comment type="similarity">
    <text evidence="3">Belongs to the DEAD box helicase family. DEAH subfamily. DDX11/CHL1 sub-subfamily.</text>
</comment>
<evidence type="ECO:0000256" key="15">
    <source>
        <dbReference type="SAM" id="Coils"/>
    </source>
</evidence>
<keyword evidence="12" id="KW-0539">Nucleus</keyword>
<evidence type="ECO:0000256" key="11">
    <source>
        <dbReference type="ARBA" id="ARBA00023235"/>
    </source>
</evidence>
<dbReference type="SUPFAM" id="SSF52540">
    <property type="entry name" value="P-loop containing nucleoside triphosphate hydrolases"/>
    <property type="match status" value="1"/>
</dbReference>
<evidence type="ECO:0000256" key="4">
    <source>
        <dbReference type="ARBA" id="ARBA00022723"/>
    </source>
</evidence>
<dbReference type="GO" id="GO:0043139">
    <property type="term" value="F:5'-3' DNA helicase activity"/>
    <property type="evidence" value="ECO:0007669"/>
    <property type="project" value="UniProtKB-EC"/>
</dbReference>
<evidence type="ECO:0000256" key="6">
    <source>
        <dbReference type="ARBA" id="ARBA00022801"/>
    </source>
</evidence>
<dbReference type="PANTHER" id="PTHR11472:SF41">
    <property type="entry name" value="ATP-DEPENDENT DNA HELICASE DDX11-RELATED"/>
    <property type="match status" value="1"/>
</dbReference>
<evidence type="ECO:0000256" key="5">
    <source>
        <dbReference type="ARBA" id="ARBA00022741"/>
    </source>
</evidence>
<evidence type="ECO:0000256" key="1">
    <source>
        <dbReference type="ARBA" id="ARBA00001966"/>
    </source>
</evidence>
<sequence length="890" mass="102460">MSNEEIDRSVVVPDTFPFPFEKPYDIQLNFMRSLYKTLELGKIGIFESPTGTGKSLSIICGAMKWLRDQKMKQKIEVENLIAEEEKEKLRKASEKSTGFNWLTEHEENFEKNLQTLSLKDFLDKQVKQEKEYSDLKIKAKNRSKNKKLSAQNKKILQAKSLNGQEKPTDSDIKLSDELDLILDDYKSDDDDFKEFDDEETDNDAQVTKIYFCSRTHSQISQFIGELKKTIYSDTVRVVTIGSRMNLCINDSVVKLGSFQAVNDRCLELQKNKKSSNKSGSKKTKLDSSTHCPYYKPSEYSEFNLKILEEAYDIEDFGRAGRDEKICPYYGARFSIPSAEIIALPYNILFQKETRESFSINLKNQIVIIDEAHNLIDTIAQIHSVEITDQHVTQALTQINNYVNRYKSRFSAKNMLYLRQLINILTGLQKVFNSKNEDAKLENDNGKLSLKLNKLWTVVEFMTITKFFSLNFIKILKFCEETQLEKKSIFSYFQLIGFSEKFSAKLKEENEENNQENKKPVKLVKKETNPIQENHDNTISIKSPLMLIKQFMKALSSPLYDGRIILTIDPSSRSTLKYMLLNPNICFDDIVSQAKSVILAGGTMKPVSDFEHLVKEKQRLEYFSCGHVIPKDNMACIGLSSGPTGVKFDFSFNYRDNSQILDELGRQLIKLCSIVPNGMVVFFVSYDYLDKVINHFKKNNFLDKLNEKKKVFYEPKLSSECDRVFNEYAKAIQKPRLNCSHNGAILFAVVGGKMSEGINFCDELGRCVVVVGQPFANIKSLELQEKMQYMNKTQEKGPGGKQPGQVYYENLCWKAINQSIGRAIRHQNDYSTILLIDARYCNQSLLTLKEKLPQWIGDSFKQESFGYNNSMVMEDLIKFYSRKKSVNNLDN</sequence>
<keyword evidence="15" id="KW-0175">Coiled coil</keyword>
<keyword evidence="18" id="KW-1185">Reference proteome</keyword>
<dbReference type="InterPro" id="IPR006555">
    <property type="entry name" value="ATP-dep_Helicase_C"/>
</dbReference>
<evidence type="ECO:0000256" key="8">
    <source>
        <dbReference type="ARBA" id="ARBA00022840"/>
    </source>
</evidence>
<reference evidence="17 18" key="1">
    <citation type="journal article" date="2018" name="Sci. Rep.">
        <title>Genomic signatures of local adaptation to the degree of environmental predictability in rotifers.</title>
        <authorList>
            <person name="Franch-Gras L."/>
            <person name="Hahn C."/>
            <person name="Garcia-Roger E.M."/>
            <person name="Carmona M.J."/>
            <person name="Serra M."/>
            <person name="Gomez A."/>
        </authorList>
    </citation>
    <scope>NUCLEOTIDE SEQUENCE [LARGE SCALE GENOMIC DNA]</scope>
    <source>
        <strain evidence="17">HYR1</strain>
    </source>
</reference>
<comment type="caution">
    <text evidence="17">The sequence shown here is derived from an EMBL/GenBank/DDBJ whole genome shotgun (WGS) entry which is preliminary data.</text>
</comment>
<keyword evidence="4" id="KW-0479">Metal-binding</keyword>
<dbReference type="Pfam" id="PF06733">
    <property type="entry name" value="DEAD_2"/>
    <property type="match status" value="1"/>
</dbReference>
<keyword evidence="8" id="KW-0067">ATP-binding</keyword>
<dbReference type="GO" id="GO:0006139">
    <property type="term" value="P:nucleobase-containing compound metabolic process"/>
    <property type="evidence" value="ECO:0007669"/>
    <property type="project" value="InterPro"/>
</dbReference>
<dbReference type="PANTHER" id="PTHR11472">
    <property type="entry name" value="DNA REPAIR DEAD HELICASE RAD3/XP-D SUBFAMILY MEMBER"/>
    <property type="match status" value="1"/>
</dbReference>
<proteinExistence type="inferred from homology"/>
<dbReference type="PROSITE" id="PS51193">
    <property type="entry name" value="HELICASE_ATP_BIND_2"/>
    <property type="match status" value="1"/>
</dbReference>
<dbReference type="EMBL" id="REGN01006399">
    <property type="protein sequence ID" value="RNA09673.1"/>
    <property type="molecule type" value="Genomic_DNA"/>
</dbReference>
<dbReference type="GO" id="GO:0005524">
    <property type="term" value="F:ATP binding"/>
    <property type="evidence" value="ECO:0007669"/>
    <property type="project" value="UniProtKB-KW"/>
</dbReference>
<dbReference type="STRING" id="10195.A0A3M7QEH5"/>
<dbReference type="Proteomes" id="UP000276133">
    <property type="component" value="Unassembled WGS sequence"/>
</dbReference>
<dbReference type="InterPro" id="IPR013020">
    <property type="entry name" value="Rad3/Chl1-like"/>
</dbReference>
<evidence type="ECO:0000259" key="16">
    <source>
        <dbReference type="PROSITE" id="PS51193"/>
    </source>
</evidence>
<protein>
    <recommendedName>
        <fullName evidence="13">DNA 5'-3' helicase</fullName>
        <ecNumber evidence="13">5.6.2.3</ecNumber>
    </recommendedName>
</protein>
<evidence type="ECO:0000256" key="10">
    <source>
        <dbReference type="ARBA" id="ARBA00023014"/>
    </source>
</evidence>
<dbReference type="CDD" id="cd18788">
    <property type="entry name" value="SF2_C_XPD"/>
    <property type="match status" value="1"/>
</dbReference>
<name>A0A3M7QEH5_BRAPC</name>
<evidence type="ECO:0000256" key="3">
    <source>
        <dbReference type="ARBA" id="ARBA00008435"/>
    </source>
</evidence>
<gene>
    <name evidence="17" type="ORF">BpHYR1_036580</name>
</gene>
<dbReference type="GO" id="GO:0005634">
    <property type="term" value="C:nucleus"/>
    <property type="evidence" value="ECO:0007669"/>
    <property type="project" value="UniProtKB-SubCell"/>
</dbReference>
<evidence type="ECO:0000256" key="2">
    <source>
        <dbReference type="ARBA" id="ARBA00004123"/>
    </source>
</evidence>
<feature type="coiled-coil region" evidence="15">
    <location>
        <begin position="67"/>
        <end position="95"/>
    </location>
</feature>
<dbReference type="EC" id="5.6.2.3" evidence="13"/>
<dbReference type="FunFam" id="3.40.50.300:FF:001372">
    <property type="entry name" value="ATP-dependent DNA helicase chl1"/>
    <property type="match status" value="1"/>
</dbReference>
<keyword evidence="7 17" id="KW-0347">Helicase</keyword>